<sequence length="1692" mass="189785">MSISRSQAKELVKSIAKGHGHLDEAVYSEMTASARRQVEEALLMKDQLIGSTVITLAKNLYSKDVRFILELLQNADDNRFEKAQSGLFRQDPHVSFRVYHDRIVVECNEDGFTEPNLRAICNVGKSSKLGAQGYIGEKGIGFKSVFKVAWKVWIQSGSFSFCFKHRRGDSGMGMISPEWQETSEELARPLTRMTFYLADYGDPTARAEQRKNIHEELNGLKPEMLLFLKKLRRIEVHLHDDAGNKISSSVLSKAGASGAMHRAVLQIVKTQAGQIPRQDKQYYHVTTAKVSGLEPNENRDYSVEEHERRAYSVADVILAFPLTEQSVPVIQSQQLFAFLPIRRVGFNFLIHSDFVTVATRENIETSSLRNRGLCRQLAAVFIHAVKQMCAHPQLRFKWMMYLPSLTGFPSDDPFWRMFVDKLKELIVDADIMVPRAQPSQLRPIRQLRMLPDNFIDQHGNPLFKDLNGSDAVYLSQDYKRRDLETLIGFGLRIMLWVEELARVEADAWSASSTMRNPETDHDWHSRAANLLIALINTGSRALIPRVKRLALLPLCNGDWVSTENNAVQFPATTDGIPIPQGLGLHLIESNAASHSSRKELFRALGSQVLSSDQVRGLILKKMGTNTLANSLDKNTSIASLRFLYLTHPDDAPAAIYHQVKLLDASILSRKPFQEDMYLGDDTHSYGPAKLGLAVKYLHPDYLQEPPIRSGDGAEPRRTWRQWLHRSMGIRKGLRLASNDASGQPSLTKEVLYVAEHLPAKFLGLLHSLWSHEGVRVSRNADLMQQLKLTTVLCDGGKRICLGSTILPVPRLKQLSVRFMDQEEVLPFLKLETTLVDGNLAGWDFLEHFGAILKDELSFYLAIIKTIAASTEADRVQGASRILGLYNAIHAQCTSSSDAQEARRLAKQTFEYTKCIFIPQLGGDDAIWCGPTVCLLDAPADMNSRFPIDAIYSATFRHERIKLNSVMSFFRDTLDIPCCSWRSFVEELEWLKDEGSTDIEHIKKQYERLHNETYSPVDANELKEMLDNDSLIFVPCTTEDAEEWCDVDSCIWSTAPTGVRGKVNLATQYPTLEDFFVHKLGVQKLNLSMVYDELLSLTPQDTTVTEVKAHLWTFNSLLRTETLGDGLTPLRLLEKSILPIRYPDGQVCLRAAGTEFAIIDHRSLGNRFHGMVKTLDFSDREVRSLQPFLKWAGLEDRYISCTVKETATLGSGDKLPVSEQRFDIKKKAHGLLRIATHLGSPRLSGDGEEFYNLLRTCETWETNGITSQLSLTMDGQAITIELDQGDVFIDNEPDGPLKVYIPHDEERQDVCIQENLPKMLVEWIMTKPGAETPELIDRAAIGFVVGLLNAKLKSVPRILDGWGIIDVDIQHTDNGDEEVRGVASAPEAPHTPARSPSVSSVALNDVFTPHPSANPDDLRWGQETPLTDPFSGLSPSPAPLRAPAPGGYFSRTQLSPEPQRESAASAAVYRKLLDHVIQAGRRIRFPSHGGFDLSSLRDALPGSLSSTALPQSFSSSRFTTFEIGAAGELFVFELLSKLNPPLPGFCHDNWTSNIKTTVNVHPDYASMAAWPGRYEISDLEYDDTAGVFTSLLIDSGYLPSEQWQNKTPKYHFEVKSTPQELEAPFFMSGVQHSKAGFKMKTLSAADNTVYIIFRVFQLYSNAIGMRLYVNPPELERQGKLEFSAEKFTVRVLN</sequence>
<dbReference type="EMBL" id="KV875094">
    <property type="protein sequence ID" value="OIW34078.1"/>
    <property type="molecule type" value="Genomic_DNA"/>
</dbReference>
<dbReference type="PANTHER" id="PTHR32387">
    <property type="entry name" value="WU:FJ29H11"/>
    <property type="match status" value="1"/>
</dbReference>
<keyword evidence="3" id="KW-1185">Reference proteome</keyword>
<dbReference type="OrthoDB" id="1262810at2759"/>
<dbReference type="STRING" id="1408157.A0A1J7J2S9"/>
<evidence type="ECO:0000256" key="1">
    <source>
        <dbReference type="SAM" id="MobiDB-lite"/>
    </source>
</evidence>
<dbReference type="Gene3D" id="3.30.565.10">
    <property type="entry name" value="Histidine kinase-like ATPase, C-terminal domain"/>
    <property type="match status" value="1"/>
</dbReference>
<dbReference type="NCBIfam" id="NF047352">
    <property type="entry name" value="P_loop_sacsin"/>
    <property type="match status" value="1"/>
</dbReference>
<dbReference type="Proteomes" id="UP000182658">
    <property type="component" value="Unassembled WGS sequence"/>
</dbReference>
<feature type="region of interest" description="Disordered" evidence="1">
    <location>
        <begin position="1375"/>
        <end position="1434"/>
    </location>
</feature>
<evidence type="ECO:0000313" key="2">
    <source>
        <dbReference type="EMBL" id="OIW34078.1"/>
    </source>
</evidence>
<proteinExistence type="predicted"/>
<name>A0A1J7J2S9_9PEZI</name>
<organism evidence="2 3">
    <name type="scientific">Coniochaeta ligniaria NRRL 30616</name>
    <dbReference type="NCBI Taxonomy" id="1408157"/>
    <lineage>
        <taxon>Eukaryota</taxon>
        <taxon>Fungi</taxon>
        <taxon>Dikarya</taxon>
        <taxon>Ascomycota</taxon>
        <taxon>Pezizomycotina</taxon>
        <taxon>Sordariomycetes</taxon>
        <taxon>Sordariomycetidae</taxon>
        <taxon>Coniochaetales</taxon>
        <taxon>Coniochaetaceae</taxon>
        <taxon>Coniochaeta</taxon>
    </lineage>
</organism>
<dbReference type="InParanoid" id="A0A1J7J2S9"/>
<dbReference type="PANTHER" id="PTHR32387:SF0">
    <property type="entry name" value="PROTEIN NO VEIN"/>
    <property type="match status" value="1"/>
</dbReference>
<dbReference type="SUPFAM" id="SSF55874">
    <property type="entry name" value="ATPase domain of HSP90 chaperone/DNA topoisomerase II/histidine kinase"/>
    <property type="match status" value="1"/>
</dbReference>
<accession>A0A1J7J2S9</accession>
<gene>
    <name evidence="2" type="ORF">CONLIGDRAFT_667268</name>
</gene>
<dbReference type="InterPro" id="IPR052957">
    <property type="entry name" value="Auxin_embryo_med"/>
</dbReference>
<protein>
    <recommendedName>
        <fullName evidence="4">Protein NO VEIN C-terminal domain-containing protein</fullName>
    </recommendedName>
</protein>
<evidence type="ECO:0008006" key="4">
    <source>
        <dbReference type="Google" id="ProtNLM"/>
    </source>
</evidence>
<dbReference type="InterPro" id="IPR036890">
    <property type="entry name" value="HATPase_C_sf"/>
</dbReference>
<evidence type="ECO:0000313" key="3">
    <source>
        <dbReference type="Proteomes" id="UP000182658"/>
    </source>
</evidence>
<reference evidence="2 3" key="1">
    <citation type="submission" date="2016-10" db="EMBL/GenBank/DDBJ databases">
        <title>Draft genome sequence of Coniochaeta ligniaria NRRL30616, a lignocellulolytic fungus for bioabatement of inhibitors in plant biomass hydrolysates.</title>
        <authorList>
            <consortium name="DOE Joint Genome Institute"/>
            <person name="Jimenez D.J."/>
            <person name="Hector R.E."/>
            <person name="Riley R."/>
            <person name="Sun H."/>
            <person name="Grigoriev I.V."/>
            <person name="Van Elsas J.D."/>
            <person name="Nichols N.N."/>
        </authorList>
    </citation>
    <scope>NUCLEOTIDE SEQUENCE [LARGE SCALE GENOMIC DNA]</scope>
    <source>
        <strain evidence="2 3">NRRL 30616</strain>
    </source>
</reference>